<dbReference type="EMBL" id="PPSL01000001">
    <property type="protein sequence ID" value="PQJ12900.1"/>
    <property type="molecule type" value="Genomic_DNA"/>
</dbReference>
<sequence length="85" mass="9636">MITNDLIDLYKSYGGDIDGFTRNCKPHQIQMVNTGDWAMIESVIQDLRLINVGMVSAELREKVERKLHEGFDQNAVAAVRLLAMK</sequence>
<dbReference type="AlphaFoldDB" id="A0A2S7T133"/>
<protein>
    <submittedName>
        <fullName evidence="1">Uncharacterized protein</fullName>
    </submittedName>
</protein>
<dbReference type="RefSeq" id="WP_105037784.1">
    <property type="nucleotide sequence ID" value="NZ_PPSL01000001.1"/>
</dbReference>
<evidence type="ECO:0000313" key="1">
    <source>
        <dbReference type="EMBL" id="PQJ12900.1"/>
    </source>
</evidence>
<gene>
    <name evidence="1" type="ORF">CJD36_003910</name>
</gene>
<keyword evidence="2" id="KW-1185">Reference proteome</keyword>
<proteinExistence type="predicted"/>
<dbReference type="OrthoDB" id="800014at2"/>
<dbReference type="Proteomes" id="UP000239872">
    <property type="component" value="Unassembled WGS sequence"/>
</dbReference>
<evidence type="ECO:0000313" key="2">
    <source>
        <dbReference type="Proteomes" id="UP000239872"/>
    </source>
</evidence>
<accession>A0A2S7T133</accession>
<name>A0A2S7T133_9BACT</name>
<comment type="caution">
    <text evidence="1">The sequence shown here is derived from an EMBL/GenBank/DDBJ whole genome shotgun (WGS) entry which is preliminary data.</text>
</comment>
<reference evidence="1 2" key="1">
    <citation type="submission" date="2018-01" db="EMBL/GenBank/DDBJ databases">
        <title>A novel member of the phylum Bacteroidetes isolated from glacier ice.</title>
        <authorList>
            <person name="Liu Q."/>
            <person name="Xin Y.-H."/>
        </authorList>
    </citation>
    <scope>NUCLEOTIDE SEQUENCE [LARGE SCALE GENOMIC DNA]</scope>
    <source>
        <strain evidence="1 2">RB1R16</strain>
    </source>
</reference>
<organism evidence="1 2">
    <name type="scientific">Flavipsychrobacter stenotrophus</name>
    <dbReference type="NCBI Taxonomy" id="2077091"/>
    <lineage>
        <taxon>Bacteria</taxon>
        <taxon>Pseudomonadati</taxon>
        <taxon>Bacteroidota</taxon>
        <taxon>Chitinophagia</taxon>
        <taxon>Chitinophagales</taxon>
        <taxon>Chitinophagaceae</taxon>
        <taxon>Flavipsychrobacter</taxon>
    </lineage>
</organism>